<name>A0A1G2BAM3_9BACT</name>
<protein>
    <recommendedName>
        <fullName evidence="7">ABC transporter substrate-binding protein</fullName>
    </recommendedName>
</protein>
<organism evidence="5 6">
    <name type="scientific">Candidatus Kerfeldbacteria bacterium RIFCSPHIGHO2_12_FULL_48_17</name>
    <dbReference type="NCBI Taxonomy" id="1798542"/>
    <lineage>
        <taxon>Bacteria</taxon>
        <taxon>Candidatus Kerfeldiibacteriota</taxon>
    </lineage>
</organism>
<dbReference type="Gene3D" id="3.40.50.1980">
    <property type="entry name" value="Nitrogenase molybdenum iron protein domain"/>
    <property type="match status" value="2"/>
</dbReference>
<dbReference type="Proteomes" id="UP000176952">
    <property type="component" value="Unassembled WGS sequence"/>
</dbReference>
<dbReference type="GO" id="GO:0046872">
    <property type="term" value="F:metal ion binding"/>
    <property type="evidence" value="ECO:0007669"/>
    <property type="project" value="InterPro"/>
</dbReference>
<dbReference type="STRING" id="1798542.A3F54_00110"/>
<dbReference type="SUPFAM" id="SSF53807">
    <property type="entry name" value="Helical backbone' metal receptor"/>
    <property type="match status" value="1"/>
</dbReference>
<gene>
    <name evidence="5" type="ORF">A3F54_00110</name>
</gene>
<evidence type="ECO:0000256" key="4">
    <source>
        <dbReference type="RuleBase" id="RU003512"/>
    </source>
</evidence>
<dbReference type="EMBL" id="MHKD01000003">
    <property type="protein sequence ID" value="OGY85257.1"/>
    <property type="molecule type" value="Genomic_DNA"/>
</dbReference>
<dbReference type="AlphaFoldDB" id="A0A1G2BAM3"/>
<evidence type="ECO:0000256" key="3">
    <source>
        <dbReference type="ARBA" id="ARBA00022729"/>
    </source>
</evidence>
<comment type="caution">
    <text evidence="5">The sequence shown here is derived from an EMBL/GenBank/DDBJ whole genome shotgun (WGS) entry which is preliminary data.</text>
</comment>
<dbReference type="InterPro" id="IPR050492">
    <property type="entry name" value="Bact_metal-bind_prot9"/>
</dbReference>
<evidence type="ECO:0000313" key="5">
    <source>
        <dbReference type="EMBL" id="OGY85257.1"/>
    </source>
</evidence>
<dbReference type="PANTHER" id="PTHR42953:SF3">
    <property type="entry name" value="HIGH-AFFINITY ZINC UPTAKE SYSTEM PROTEIN ZNUA"/>
    <property type="match status" value="1"/>
</dbReference>
<dbReference type="PANTHER" id="PTHR42953">
    <property type="entry name" value="HIGH-AFFINITY ZINC UPTAKE SYSTEM PROTEIN ZNUA-RELATED"/>
    <property type="match status" value="1"/>
</dbReference>
<dbReference type="GO" id="GO:0007155">
    <property type="term" value="P:cell adhesion"/>
    <property type="evidence" value="ECO:0007669"/>
    <property type="project" value="InterPro"/>
</dbReference>
<dbReference type="PRINTS" id="PR00690">
    <property type="entry name" value="ADHESNFAMILY"/>
</dbReference>
<dbReference type="InterPro" id="IPR006129">
    <property type="entry name" value="AdhesinB"/>
</dbReference>
<dbReference type="GO" id="GO:0030001">
    <property type="term" value="P:metal ion transport"/>
    <property type="evidence" value="ECO:0007669"/>
    <property type="project" value="InterPro"/>
</dbReference>
<reference evidence="5 6" key="1">
    <citation type="journal article" date="2016" name="Nat. Commun.">
        <title>Thousands of microbial genomes shed light on interconnected biogeochemical processes in an aquifer system.</title>
        <authorList>
            <person name="Anantharaman K."/>
            <person name="Brown C.T."/>
            <person name="Hug L.A."/>
            <person name="Sharon I."/>
            <person name="Castelle C.J."/>
            <person name="Probst A.J."/>
            <person name="Thomas B.C."/>
            <person name="Singh A."/>
            <person name="Wilkins M.J."/>
            <person name="Karaoz U."/>
            <person name="Brodie E.L."/>
            <person name="Williams K.H."/>
            <person name="Hubbard S.S."/>
            <person name="Banfield J.F."/>
        </authorList>
    </citation>
    <scope>NUCLEOTIDE SEQUENCE [LARGE SCALE GENOMIC DNA]</scope>
</reference>
<accession>A0A1G2BAM3</accession>
<evidence type="ECO:0008006" key="7">
    <source>
        <dbReference type="Google" id="ProtNLM"/>
    </source>
</evidence>
<comment type="similarity">
    <text evidence="1 4">Belongs to the bacterial solute-binding protein 9 family.</text>
</comment>
<evidence type="ECO:0000256" key="1">
    <source>
        <dbReference type="ARBA" id="ARBA00011028"/>
    </source>
</evidence>
<keyword evidence="3" id="KW-0732">Signal</keyword>
<dbReference type="PRINTS" id="PR00691">
    <property type="entry name" value="ADHESINB"/>
</dbReference>
<sequence length="313" mass="34155">MKRIFFIILLLAVIVGGLVWYGFSSRFVPATSSSDKIQVVATFYPLAHFAEAVGRDYVHVTQPVPAGAEPHNFEPTPQDIITMTQADVFLYHGAGFDAWAEKVVPDVIQYGGTAVEMASFFTLLRGGEGKEETSEDGVSDPHIWLDPQLAIREVEVIRDAFISADPDHAADYAANAEKYIDALFALDRSFETGLSACKRNDVVVAHDAFSYLGARYTLNIIPIAGISPEEDPSAQKLAELTQLVKAKRIQYIFFESLVSPKFAQTLAAETGAQTAVLNPVEGLTAEEVAAGSDYLLLMEGNLRGLRTALECQF</sequence>
<proteinExistence type="inferred from homology"/>
<dbReference type="Pfam" id="PF01297">
    <property type="entry name" value="ZnuA"/>
    <property type="match status" value="1"/>
</dbReference>
<evidence type="ECO:0000256" key="2">
    <source>
        <dbReference type="ARBA" id="ARBA00022448"/>
    </source>
</evidence>
<evidence type="ECO:0000313" key="6">
    <source>
        <dbReference type="Proteomes" id="UP000176952"/>
    </source>
</evidence>
<dbReference type="InterPro" id="IPR006127">
    <property type="entry name" value="ZnuA-like"/>
</dbReference>
<keyword evidence="2 4" id="KW-0813">Transport</keyword>
<dbReference type="InterPro" id="IPR006128">
    <property type="entry name" value="Lipoprotein_PsaA-like"/>
</dbReference>